<keyword evidence="6" id="KW-0472">Membrane</keyword>
<gene>
    <name evidence="8" type="ORF">I596_3528</name>
</gene>
<evidence type="ECO:0000256" key="4">
    <source>
        <dbReference type="ARBA" id="ARBA00022840"/>
    </source>
</evidence>
<reference evidence="8 9" key="1">
    <citation type="submission" date="2016-04" db="EMBL/GenBank/DDBJ databases">
        <title>Complete genome sequence of Dokdonella koreensis DS-123T.</title>
        <authorList>
            <person name="Kim J.F."/>
            <person name="Lee H."/>
            <person name="Kwak M.-J."/>
        </authorList>
    </citation>
    <scope>NUCLEOTIDE SEQUENCE [LARGE SCALE GENOMIC DNA]</scope>
    <source>
        <strain evidence="8 9">DS-123</strain>
    </source>
</reference>
<keyword evidence="6" id="KW-1133">Transmembrane helix</keyword>
<dbReference type="RefSeq" id="WP_067650460.1">
    <property type="nucleotide sequence ID" value="NZ_CP015249.1"/>
</dbReference>
<dbReference type="InterPro" id="IPR000719">
    <property type="entry name" value="Prot_kinase_dom"/>
</dbReference>
<keyword evidence="6" id="KW-0812">Transmembrane</keyword>
<feature type="transmembrane region" description="Helical" evidence="6">
    <location>
        <begin position="362"/>
        <end position="382"/>
    </location>
</feature>
<sequence length="930" mass="102037">MNSEDRWQRLQALFDALIAVAPGEREAWLAEREPDPDLRREALSLADADSTVHDGIAERLRGVAEDLGDQPESGTRLGSYRLLREIGSGGMGTVFLAERVDAEFDRQVAIKLIRGIATADARQRLRRERQILADLNHPNIAALLDGGTSDAGQPYLVMEYIEGASITRYCQSRSLPRRQRLRLFQQICRAVHYAHQRLVIHRDLKPANVLVRDDGTPALLDFGIAKLLDAQHSGQQTQTGVPWFTPAYASPEQRAGRPVSTATDVYGLGALLYELVLDQVPAPAADGSLPAPSSMALPDQARVDRDLDIIIGKATHPEPDRRYGSAEALANDLERYLRGQPIQAAPDSLRYRLGKFARRHRWGVAAAAAGIALALVFTWRLAVERDRALRAEAQARSESATAEQVIEYLVSLFEEAAPESSGDRPVTPRDLVDRGRTELDHRLADRPLQRIRLLGALGDIYERLGLTDQAIGTLEAAVALQRETDADDRRMAALLQELARSYALAQRFDLAATHVEEAGRLFERIGTEPVQMAELLGSKAFYLTNLGRNEEAVTAGRSGLALAELAGGPDGEDAAVAASMLANALTAGGQLDEARATAERAVAILRRIKAADDDLLISALGHLSQIVYAQGDIAANERLLREMLAARVDRYPPDSARITTVRNELGRSLYRQDRLREATAEFSTIVAAMRGQKEDAGYLVALNNLASLLETMGDHAAAEPMFREVLELSEADGVGPSPRLATFRQNLGRSLLLLGRLDEAWPLLSKAIVGDDQDMVLRSERMRQQFHLGEWMRRRGRHADALAYFAQAEKAIAALPPEQQYRVAVVMRARGLVLQALGRNAEAEAALRRSEDLLRAEFGENGSQVVEVQVDLAGLLVDTGRIADARQLLDAVAPSLNDRFVDQAPVRVRYHALRQAVQDGPAAVAQAPHR</sequence>
<keyword evidence="9" id="KW-1185">Reference proteome</keyword>
<keyword evidence="1" id="KW-0808">Transferase</keyword>
<evidence type="ECO:0000256" key="5">
    <source>
        <dbReference type="PROSITE-ProRule" id="PRU10141"/>
    </source>
</evidence>
<dbReference type="CDD" id="cd14014">
    <property type="entry name" value="STKc_PknB_like"/>
    <property type="match status" value="1"/>
</dbReference>
<dbReference type="Gene3D" id="1.25.40.10">
    <property type="entry name" value="Tetratricopeptide repeat domain"/>
    <property type="match status" value="3"/>
</dbReference>
<feature type="domain" description="Protein kinase" evidence="7">
    <location>
        <begin position="80"/>
        <end position="337"/>
    </location>
</feature>
<name>A0A167H947_9GAMM</name>
<keyword evidence="3 8" id="KW-0418">Kinase</keyword>
<proteinExistence type="predicted"/>
<dbReference type="Gene3D" id="3.30.200.20">
    <property type="entry name" value="Phosphorylase Kinase, domain 1"/>
    <property type="match status" value="1"/>
</dbReference>
<dbReference type="KEGG" id="dko:I596_3528"/>
<evidence type="ECO:0000313" key="8">
    <source>
        <dbReference type="EMBL" id="ANB19516.1"/>
    </source>
</evidence>
<dbReference type="GO" id="GO:0004674">
    <property type="term" value="F:protein serine/threonine kinase activity"/>
    <property type="evidence" value="ECO:0007669"/>
    <property type="project" value="UniProtKB-KW"/>
</dbReference>
<dbReference type="Proteomes" id="UP000076830">
    <property type="component" value="Chromosome"/>
</dbReference>
<dbReference type="InterPro" id="IPR019734">
    <property type="entry name" value="TPR_rpt"/>
</dbReference>
<dbReference type="EMBL" id="CP015249">
    <property type="protein sequence ID" value="ANB19516.1"/>
    <property type="molecule type" value="Genomic_DNA"/>
</dbReference>
<evidence type="ECO:0000256" key="3">
    <source>
        <dbReference type="ARBA" id="ARBA00022777"/>
    </source>
</evidence>
<dbReference type="SMART" id="SM00028">
    <property type="entry name" value="TPR"/>
    <property type="match status" value="7"/>
</dbReference>
<dbReference type="InterPro" id="IPR011009">
    <property type="entry name" value="Kinase-like_dom_sf"/>
</dbReference>
<organism evidence="8 9">
    <name type="scientific">Dokdonella koreensis DS-123</name>
    <dbReference type="NCBI Taxonomy" id="1300342"/>
    <lineage>
        <taxon>Bacteria</taxon>
        <taxon>Pseudomonadati</taxon>
        <taxon>Pseudomonadota</taxon>
        <taxon>Gammaproteobacteria</taxon>
        <taxon>Lysobacterales</taxon>
        <taxon>Rhodanobacteraceae</taxon>
        <taxon>Dokdonella</taxon>
    </lineage>
</organism>
<dbReference type="PANTHER" id="PTHR43289:SF34">
    <property type="entry name" value="SERINE_THREONINE-PROTEIN KINASE YBDM-RELATED"/>
    <property type="match status" value="1"/>
</dbReference>
<feature type="binding site" evidence="5">
    <location>
        <position position="111"/>
    </location>
    <ligand>
        <name>ATP</name>
        <dbReference type="ChEBI" id="CHEBI:30616"/>
    </ligand>
</feature>
<dbReference type="PROSITE" id="PS00108">
    <property type="entry name" value="PROTEIN_KINASE_ST"/>
    <property type="match status" value="1"/>
</dbReference>
<dbReference type="Pfam" id="PF00069">
    <property type="entry name" value="Pkinase"/>
    <property type="match status" value="1"/>
</dbReference>
<evidence type="ECO:0000259" key="7">
    <source>
        <dbReference type="PROSITE" id="PS50011"/>
    </source>
</evidence>
<keyword evidence="2 5" id="KW-0547">Nucleotide-binding</keyword>
<dbReference type="GO" id="GO:0005524">
    <property type="term" value="F:ATP binding"/>
    <property type="evidence" value="ECO:0007669"/>
    <property type="project" value="UniProtKB-UniRule"/>
</dbReference>
<dbReference type="PATRIC" id="fig|1300342.3.peg.3448"/>
<dbReference type="STRING" id="1300342.I596_3528"/>
<protein>
    <submittedName>
        <fullName evidence="8">Serine/threonine protein kinase with TPR repeats</fullName>
    </submittedName>
</protein>
<dbReference type="PANTHER" id="PTHR43289">
    <property type="entry name" value="MITOGEN-ACTIVATED PROTEIN KINASE KINASE KINASE 20-RELATED"/>
    <property type="match status" value="1"/>
</dbReference>
<dbReference type="Pfam" id="PF13176">
    <property type="entry name" value="TPR_7"/>
    <property type="match status" value="1"/>
</dbReference>
<evidence type="ECO:0000256" key="1">
    <source>
        <dbReference type="ARBA" id="ARBA00022679"/>
    </source>
</evidence>
<dbReference type="Gene3D" id="1.10.510.10">
    <property type="entry name" value="Transferase(Phosphotransferase) domain 1"/>
    <property type="match status" value="1"/>
</dbReference>
<dbReference type="OrthoDB" id="9801841at2"/>
<dbReference type="AlphaFoldDB" id="A0A167H947"/>
<dbReference type="Pfam" id="PF13424">
    <property type="entry name" value="TPR_12"/>
    <property type="match status" value="3"/>
</dbReference>
<dbReference type="SUPFAM" id="SSF48452">
    <property type="entry name" value="TPR-like"/>
    <property type="match status" value="2"/>
</dbReference>
<dbReference type="SMART" id="SM00220">
    <property type="entry name" value="S_TKc"/>
    <property type="match status" value="1"/>
</dbReference>
<accession>A0A167H947</accession>
<dbReference type="PROSITE" id="PS50011">
    <property type="entry name" value="PROTEIN_KINASE_DOM"/>
    <property type="match status" value="1"/>
</dbReference>
<keyword evidence="4 5" id="KW-0067">ATP-binding</keyword>
<keyword evidence="8" id="KW-0723">Serine/threonine-protein kinase</keyword>
<evidence type="ECO:0000313" key="9">
    <source>
        <dbReference type="Proteomes" id="UP000076830"/>
    </source>
</evidence>
<dbReference type="InterPro" id="IPR011990">
    <property type="entry name" value="TPR-like_helical_dom_sf"/>
</dbReference>
<dbReference type="PROSITE" id="PS00107">
    <property type="entry name" value="PROTEIN_KINASE_ATP"/>
    <property type="match status" value="1"/>
</dbReference>
<dbReference type="InterPro" id="IPR008271">
    <property type="entry name" value="Ser/Thr_kinase_AS"/>
</dbReference>
<dbReference type="InterPro" id="IPR017441">
    <property type="entry name" value="Protein_kinase_ATP_BS"/>
</dbReference>
<evidence type="ECO:0000256" key="2">
    <source>
        <dbReference type="ARBA" id="ARBA00022741"/>
    </source>
</evidence>
<evidence type="ECO:0000256" key="6">
    <source>
        <dbReference type="SAM" id="Phobius"/>
    </source>
</evidence>
<dbReference type="SUPFAM" id="SSF56112">
    <property type="entry name" value="Protein kinase-like (PK-like)"/>
    <property type="match status" value="1"/>
</dbReference>